<feature type="signal peptide" evidence="3">
    <location>
        <begin position="1"/>
        <end position="20"/>
    </location>
</feature>
<dbReference type="SUPFAM" id="SSF50630">
    <property type="entry name" value="Acid proteases"/>
    <property type="match status" value="1"/>
</dbReference>
<accession>A0AAN6XUX2</accession>
<gene>
    <name evidence="4" type="ORF">QBC37DRAFT_357219</name>
</gene>
<protein>
    <submittedName>
        <fullName evidence="4">Aspartic peptidase domain-containing protein</fullName>
    </submittedName>
</protein>
<keyword evidence="5" id="KW-1185">Reference proteome</keyword>
<keyword evidence="2" id="KW-1133">Transmembrane helix</keyword>
<feature type="chain" id="PRO_5042874388" evidence="3">
    <location>
        <begin position="21"/>
        <end position="620"/>
    </location>
</feature>
<feature type="transmembrane region" description="Helical" evidence="2">
    <location>
        <begin position="492"/>
        <end position="515"/>
    </location>
</feature>
<keyword evidence="2" id="KW-0472">Membrane</keyword>
<evidence type="ECO:0000256" key="2">
    <source>
        <dbReference type="SAM" id="Phobius"/>
    </source>
</evidence>
<reference evidence="4" key="2">
    <citation type="submission" date="2023-05" db="EMBL/GenBank/DDBJ databases">
        <authorList>
            <consortium name="Lawrence Berkeley National Laboratory"/>
            <person name="Steindorff A."/>
            <person name="Hensen N."/>
            <person name="Bonometti L."/>
            <person name="Westerberg I."/>
            <person name="Brannstrom I.O."/>
            <person name="Guillou S."/>
            <person name="Cros-Aarteil S."/>
            <person name="Calhoun S."/>
            <person name="Haridas S."/>
            <person name="Kuo A."/>
            <person name="Mondo S."/>
            <person name="Pangilinan J."/>
            <person name="Riley R."/>
            <person name="Labutti K."/>
            <person name="Andreopoulos B."/>
            <person name="Lipzen A."/>
            <person name="Chen C."/>
            <person name="Yanf M."/>
            <person name="Daum C."/>
            <person name="Ng V."/>
            <person name="Clum A."/>
            <person name="Ohm R."/>
            <person name="Martin F."/>
            <person name="Silar P."/>
            <person name="Natvig D."/>
            <person name="Lalanne C."/>
            <person name="Gautier V."/>
            <person name="Ament-Velasquez S.L."/>
            <person name="Kruys A."/>
            <person name="Hutchinson M.I."/>
            <person name="Powell A.J."/>
            <person name="Barry K."/>
            <person name="Miller A.N."/>
            <person name="Grigoriev I.V."/>
            <person name="Debuchy R."/>
            <person name="Gladieux P."/>
            <person name="Thoren M.H."/>
            <person name="Johannesson H."/>
        </authorList>
    </citation>
    <scope>NUCLEOTIDE SEQUENCE</scope>
    <source>
        <strain evidence="4">PSN293</strain>
    </source>
</reference>
<reference evidence="4" key="1">
    <citation type="journal article" date="2023" name="Mol. Phylogenet. Evol.">
        <title>Genome-scale phylogeny and comparative genomics of the fungal order Sordariales.</title>
        <authorList>
            <person name="Hensen N."/>
            <person name="Bonometti L."/>
            <person name="Westerberg I."/>
            <person name="Brannstrom I.O."/>
            <person name="Guillou S."/>
            <person name="Cros-Aarteil S."/>
            <person name="Calhoun S."/>
            <person name="Haridas S."/>
            <person name="Kuo A."/>
            <person name="Mondo S."/>
            <person name="Pangilinan J."/>
            <person name="Riley R."/>
            <person name="LaButti K."/>
            <person name="Andreopoulos B."/>
            <person name="Lipzen A."/>
            <person name="Chen C."/>
            <person name="Yan M."/>
            <person name="Daum C."/>
            <person name="Ng V."/>
            <person name="Clum A."/>
            <person name="Steindorff A."/>
            <person name="Ohm R.A."/>
            <person name="Martin F."/>
            <person name="Silar P."/>
            <person name="Natvig D.O."/>
            <person name="Lalanne C."/>
            <person name="Gautier V."/>
            <person name="Ament-Velasquez S.L."/>
            <person name="Kruys A."/>
            <person name="Hutchinson M.I."/>
            <person name="Powell A.J."/>
            <person name="Barry K."/>
            <person name="Miller A.N."/>
            <person name="Grigoriev I.V."/>
            <person name="Debuchy R."/>
            <person name="Gladieux P."/>
            <person name="Hiltunen Thoren M."/>
            <person name="Johannesson H."/>
        </authorList>
    </citation>
    <scope>NUCLEOTIDE SEQUENCE</scope>
    <source>
        <strain evidence="4">PSN293</strain>
    </source>
</reference>
<keyword evidence="2" id="KW-0812">Transmembrane</keyword>
<evidence type="ECO:0000256" key="1">
    <source>
        <dbReference type="SAM" id="MobiDB-lite"/>
    </source>
</evidence>
<dbReference type="InterPro" id="IPR021109">
    <property type="entry name" value="Peptidase_aspartic_dom_sf"/>
</dbReference>
<organism evidence="4 5">
    <name type="scientific">Rhypophila decipiens</name>
    <dbReference type="NCBI Taxonomy" id="261697"/>
    <lineage>
        <taxon>Eukaryota</taxon>
        <taxon>Fungi</taxon>
        <taxon>Dikarya</taxon>
        <taxon>Ascomycota</taxon>
        <taxon>Pezizomycotina</taxon>
        <taxon>Sordariomycetes</taxon>
        <taxon>Sordariomycetidae</taxon>
        <taxon>Sordariales</taxon>
        <taxon>Naviculisporaceae</taxon>
        <taxon>Rhypophila</taxon>
    </lineage>
</organism>
<comment type="caution">
    <text evidence="4">The sequence shown here is derived from an EMBL/GenBank/DDBJ whole genome shotgun (WGS) entry which is preliminary data.</text>
</comment>
<proteinExistence type="predicted"/>
<dbReference type="Proteomes" id="UP001301769">
    <property type="component" value="Unassembled WGS sequence"/>
</dbReference>
<dbReference type="CDD" id="cd12841">
    <property type="entry name" value="TM_EphA1"/>
    <property type="match status" value="1"/>
</dbReference>
<dbReference type="AlphaFoldDB" id="A0AAN6XUX2"/>
<dbReference type="Gene3D" id="2.40.70.10">
    <property type="entry name" value="Acid Proteases"/>
    <property type="match status" value="1"/>
</dbReference>
<evidence type="ECO:0000313" key="5">
    <source>
        <dbReference type="Proteomes" id="UP001301769"/>
    </source>
</evidence>
<feature type="region of interest" description="Disordered" evidence="1">
    <location>
        <begin position="521"/>
        <end position="546"/>
    </location>
</feature>
<evidence type="ECO:0000313" key="4">
    <source>
        <dbReference type="EMBL" id="KAK4206176.1"/>
    </source>
</evidence>
<name>A0AAN6XUX2_9PEZI</name>
<keyword evidence="3" id="KW-0732">Signal</keyword>
<dbReference type="EMBL" id="MU858482">
    <property type="protein sequence ID" value="KAK4206176.1"/>
    <property type="molecule type" value="Genomic_DNA"/>
</dbReference>
<sequence>MGLTRASGMLLLALLGSAKATDVFQVPFTTDVIMDQASFNDLEFFIKDTGKVGPDGPWQAATFMLGHHQRKTMTEPWDGGPVVPMWPTGSVITQLLVTAAGGFYDPSTNASKPWIEFGNGGDNNMSLADYNVNHRSEGQGILDFVTMMNSRFESPGYANINSTIYAMNVSHVTLRDGKTTYVPPVGNLALGRPADVEIGGSSILEQMKAQGHIKTNSFGLRLSSAALDQKASLILGGYDEARVIGPVAAFEMQLGHPFMFLADVFLSIETGERHFNVSESDMRPIWQGDAFDPANEQFGGKKGNVIVATKPAVPGIYLPEPACANAAKYLPVRYDNATGYYLWDTSAPDYEALINSAAYLAFTFADYQAKNVTIKVPLKLLNLTLDKPIAQTPTPYFPCHDVSKNNEMWELGRAFLQAAFFGINFDQNFTFLAQAPGPAMSQSVVHPFRADDRTVASLPEKAFADSWLASWPYATVAPSNQPTIKAGLSGGAIAGIVLGALVGVGALAGAIFFAWRRRKTEKENSEPSELHTGGLHRHKGRKDTGNDIKEIGSETGVHEAANTPVNELESALKTPMSEAPTSPGVYEMGMPLHLDSEAQTSPTDLYEMPAEPMDHMDKHG</sequence>
<evidence type="ECO:0000256" key="3">
    <source>
        <dbReference type="SAM" id="SignalP"/>
    </source>
</evidence>